<dbReference type="EMBL" id="JRKN01000001">
    <property type="protein sequence ID" value="KGJ06772.1"/>
    <property type="molecule type" value="Genomic_DNA"/>
</dbReference>
<evidence type="ECO:0000313" key="4">
    <source>
        <dbReference type="Proteomes" id="UP000182312"/>
    </source>
</evidence>
<keyword evidence="3" id="KW-1185">Reference proteome</keyword>
<evidence type="ECO:0008006" key="5">
    <source>
        <dbReference type="Google" id="ProtNLM"/>
    </source>
</evidence>
<evidence type="ECO:0000313" key="2">
    <source>
        <dbReference type="EMBL" id="SFA41680.1"/>
    </source>
</evidence>
<dbReference type="Proteomes" id="UP000182312">
    <property type="component" value="Unassembled WGS sequence"/>
</dbReference>
<sequence>MRAMDNLQKSEAVIARILTHLAENGLKTSDLGATEIGLDDELQSFFEYCARWLSSEGIIRVGTVVSGTEPGEVYFLDSVITAYGFQLLSQGVSLGGKEKSLGAAVKEVSSGKSYSSLGDLIGGILGGFTKSISS</sequence>
<name>A0A099F9K6_9RHOB</name>
<reference evidence="1 3" key="2">
    <citation type="submission" date="2014-10" db="EMBL/GenBank/DDBJ databases">
        <title>Paracoccus sanguinis sp. nov., isolated from clinical specimens of New York State patients.</title>
        <authorList>
            <person name="Mingle L.A."/>
            <person name="Cole J.A."/>
            <person name="Lapierre P."/>
            <person name="Musser K.A."/>
        </authorList>
    </citation>
    <scope>NUCLEOTIDE SEQUENCE [LARGE SCALE GENOMIC DNA]</scope>
    <source>
        <strain evidence="1 3">JCM 14014</strain>
    </source>
</reference>
<evidence type="ECO:0000313" key="3">
    <source>
        <dbReference type="Proteomes" id="UP000029846"/>
    </source>
</evidence>
<protein>
    <recommendedName>
        <fullName evidence="5">DUF2513 domain-containing protein</fullName>
    </recommendedName>
</protein>
<dbReference type="Proteomes" id="UP000029846">
    <property type="component" value="Unassembled WGS sequence"/>
</dbReference>
<dbReference type="AlphaFoldDB" id="A0A099F9K6"/>
<dbReference type="STRING" id="376733.SAMN04487972_102172"/>
<reference evidence="2 4" key="3">
    <citation type="submission" date="2016-10" db="EMBL/GenBank/DDBJ databases">
        <authorList>
            <person name="de Groot N.N."/>
        </authorList>
    </citation>
    <scope>NUCLEOTIDE SEQUENCE [LARGE SCALE GENOMIC DNA]</scope>
    <source>
        <strain evidence="2 4">CGMCC 1.6117</strain>
    </source>
</reference>
<reference evidence="1 3" key="1">
    <citation type="submission" date="2014-09" db="EMBL/GenBank/DDBJ databases">
        <authorList>
            <person name="McGinnis J.M."/>
            <person name="Wolfgang W.J."/>
        </authorList>
    </citation>
    <scope>NUCLEOTIDE SEQUENCE [LARGE SCALE GENOMIC DNA]</scope>
    <source>
        <strain evidence="1 3">JCM 14014</strain>
    </source>
</reference>
<dbReference type="EMBL" id="FOJO01000002">
    <property type="protein sequence ID" value="SFA41680.1"/>
    <property type="molecule type" value="Genomic_DNA"/>
</dbReference>
<proteinExistence type="predicted"/>
<organism evidence="1 3">
    <name type="scientific">Paracoccus halophilus</name>
    <dbReference type="NCBI Taxonomy" id="376733"/>
    <lineage>
        <taxon>Bacteria</taxon>
        <taxon>Pseudomonadati</taxon>
        <taxon>Pseudomonadota</taxon>
        <taxon>Alphaproteobacteria</taxon>
        <taxon>Rhodobacterales</taxon>
        <taxon>Paracoccaceae</taxon>
        <taxon>Paracoccus</taxon>
    </lineage>
</organism>
<accession>A0A099F9K6</accession>
<gene>
    <name evidence="1" type="ORF">IT41_00935</name>
    <name evidence="2" type="ORF">SAMN04487972_102172</name>
</gene>
<evidence type="ECO:0000313" key="1">
    <source>
        <dbReference type="EMBL" id="KGJ06772.1"/>
    </source>
</evidence>